<name>A0ABV9VEF8_STRAZ</name>
<gene>
    <name evidence="1" type="ORF">ACFPL4_29045</name>
</gene>
<dbReference type="Proteomes" id="UP001595908">
    <property type="component" value="Unassembled WGS sequence"/>
</dbReference>
<dbReference type="GeneID" id="31233541"/>
<organism evidence="1 2">
    <name type="scientific">Streptomyces atroolivaceus</name>
    <dbReference type="NCBI Taxonomy" id="66869"/>
    <lineage>
        <taxon>Bacteria</taxon>
        <taxon>Bacillati</taxon>
        <taxon>Actinomycetota</taxon>
        <taxon>Actinomycetes</taxon>
        <taxon>Kitasatosporales</taxon>
        <taxon>Streptomycetaceae</taxon>
        <taxon>Streptomyces</taxon>
    </lineage>
</organism>
<evidence type="ECO:0000313" key="2">
    <source>
        <dbReference type="Proteomes" id="UP001595908"/>
    </source>
</evidence>
<proteinExistence type="predicted"/>
<dbReference type="RefSeq" id="WP_033300142.1">
    <property type="nucleotide sequence ID" value="NZ_JBHSJE010000010.1"/>
</dbReference>
<evidence type="ECO:0000313" key="1">
    <source>
        <dbReference type="EMBL" id="MFC4982345.1"/>
    </source>
</evidence>
<protein>
    <submittedName>
        <fullName evidence="1">Baseplate assembly protein</fullName>
    </submittedName>
</protein>
<dbReference type="EMBL" id="JBHSJE010000010">
    <property type="protein sequence ID" value="MFC4982345.1"/>
    <property type="molecule type" value="Genomic_DNA"/>
</dbReference>
<comment type="caution">
    <text evidence="1">The sequence shown here is derived from an EMBL/GenBank/DDBJ whole genome shotgun (WGS) entry which is preliminary data.</text>
</comment>
<sequence>MSGTGREVVCRTDGRRGKVRAARLHGVDAVDAGDDGVTLTVTFLGKAPHGLCAENIRIDGGRRVTHIEAVEVTVEREEDPELDDRLLVTLDRTGDTSRYRLSVVEADPYGRPGTEPYPGFDQRYFRAEFEFRPDCPAPFDCVDGTAGRDPGPRAEPPVIDYTARDFDSVRRLILDRLALTTPDWVERNPADLGVTLVELLAYTADRISYQQDAVATEAYLDTARRRVSVRRHVRLIDYPMHDGCNARALVTVEVTKRLTLLPGTFRFAAVDVRTPGPRDRPAAGTVVEDRELAVWAERGAVEVFEPVVDSEPAELRPAHNTIRFWTWGDEVCALPRGAVSATLRDGWTDRKRTTRTLALSPGDLLVFEEVRGRRSGTPGDADPAHRQAVRLTSVTPGVDELAGQPVLEVTWAREDALAFPLCLSTRGGPDCAPVEDVTVARGNVVLVDHGRSLTFGGALPETVTVPPEPAVPGSCEPSGSGCGEAGAGNAPARLLGERLEQTRRGRLLTPAQVRELSERVGDDEVTRAGIGLELAGRRREKVVPGTAYEQAEALATLLAQVTYPGIRPRFRPVLQRSPVVQAAPFPLPEHVSAGQADRLAAVPGRVRERLVELWRSARDRDGLGEAEIDELTVLFGLRILEHLELHLHPVRALRELLHRSDRLLAPKLRRLQVLTARARAGAVLDAGIAWEIAQTWGPGHAAGLHPGEPVLRGPAAALVQDPRAALPAVRAVDGDEEWTARRDLLAAGHRDRYFVGELEDDGRIALRFGDGRHGAQPRPGARLELHYRLGGGTAGNVGAEAVNHLVLHRDPGAEDAGEPLPVAGVRNPLPAAGGTDPEPLEQVRQLAPLDLRRTARRAVTAEDYAALASALPGVQRAAAEIRWTGSVQEAHVAVDVLGAGDPEPALLDSVAYALERYRRIGHDLVVGPASNVPLDIALSVCAAPGHQHGQILAELYRLLGSGRLRDGRLGFFHPDALVFGEPVRLSRLVATAAAVQGVESVRVTRLRRLFDGGDADGTALETGVLRLGALEVARCDNDPDRPDNGRLTIELAGGTR</sequence>
<keyword evidence="2" id="KW-1185">Reference proteome</keyword>
<accession>A0ABV9VEF8</accession>
<reference evidence="2" key="1">
    <citation type="journal article" date="2019" name="Int. J. Syst. Evol. Microbiol.">
        <title>The Global Catalogue of Microorganisms (GCM) 10K type strain sequencing project: providing services to taxonomists for standard genome sequencing and annotation.</title>
        <authorList>
            <consortium name="The Broad Institute Genomics Platform"/>
            <consortium name="The Broad Institute Genome Sequencing Center for Infectious Disease"/>
            <person name="Wu L."/>
            <person name="Ma J."/>
        </authorList>
    </citation>
    <scope>NUCLEOTIDE SEQUENCE [LARGE SCALE GENOMIC DNA]</scope>
    <source>
        <strain evidence="2">ICMP 257</strain>
    </source>
</reference>
<dbReference type="InterPro" id="IPR011749">
    <property type="entry name" value="CHP02243"/>
</dbReference>
<dbReference type="NCBIfam" id="TIGR02243">
    <property type="entry name" value="putative baseplate assembly protein"/>
    <property type="match status" value="1"/>
</dbReference>